<sequence length="87" mass="9575">MNSVHSLSMELLTEFSVGINSVANATNDVRAWVRAAIADVESCENGFKKNSHGQQMLLSLRNAVFRQLCNNVLAINKLLTQTNVGRN</sequence>
<dbReference type="GO" id="GO:0004857">
    <property type="term" value="F:enzyme inhibitor activity"/>
    <property type="evidence" value="ECO:0007669"/>
    <property type="project" value="InterPro"/>
</dbReference>
<evidence type="ECO:0000313" key="3">
    <source>
        <dbReference type="Proteomes" id="UP000006729"/>
    </source>
</evidence>
<dbReference type="Gene3D" id="1.20.140.40">
    <property type="entry name" value="Invertase/pectin methylesterase inhibitor family protein"/>
    <property type="match status" value="1"/>
</dbReference>
<dbReference type="InterPro" id="IPR006501">
    <property type="entry name" value="Pectinesterase_inhib_dom"/>
</dbReference>
<dbReference type="NCBIfam" id="TIGR01614">
    <property type="entry name" value="PME_inhib"/>
    <property type="match status" value="1"/>
</dbReference>
<dbReference type="Pfam" id="PF04043">
    <property type="entry name" value="PMEI"/>
    <property type="match status" value="1"/>
</dbReference>
<organism evidence="2 3">
    <name type="scientific">Populus trichocarpa</name>
    <name type="common">Western balsam poplar</name>
    <name type="synonym">Populus balsamifera subsp. trichocarpa</name>
    <dbReference type="NCBI Taxonomy" id="3694"/>
    <lineage>
        <taxon>Eukaryota</taxon>
        <taxon>Viridiplantae</taxon>
        <taxon>Streptophyta</taxon>
        <taxon>Embryophyta</taxon>
        <taxon>Tracheophyta</taxon>
        <taxon>Spermatophyta</taxon>
        <taxon>Magnoliopsida</taxon>
        <taxon>eudicotyledons</taxon>
        <taxon>Gunneridae</taxon>
        <taxon>Pentapetalae</taxon>
        <taxon>rosids</taxon>
        <taxon>fabids</taxon>
        <taxon>Malpighiales</taxon>
        <taxon>Salicaceae</taxon>
        <taxon>Saliceae</taxon>
        <taxon>Populus</taxon>
    </lineage>
</organism>
<evidence type="ECO:0000259" key="1">
    <source>
        <dbReference type="Pfam" id="PF04043"/>
    </source>
</evidence>
<name>A0A2K1YDS7_POPTR</name>
<proteinExistence type="predicted"/>
<feature type="domain" description="Pectinesterase inhibitor" evidence="1">
    <location>
        <begin position="20"/>
        <end position="75"/>
    </location>
</feature>
<dbReference type="EMBL" id="CM009300">
    <property type="protein sequence ID" value="PNT11176.1"/>
    <property type="molecule type" value="Genomic_DNA"/>
</dbReference>
<keyword evidence="3" id="KW-1185">Reference proteome</keyword>
<dbReference type="Proteomes" id="UP000006729">
    <property type="component" value="Chromosome 11"/>
</dbReference>
<accession>A0A2K1YDS7</accession>
<dbReference type="InParanoid" id="A0A2K1YDS7"/>
<reference evidence="2 3" key="1">
    <citation type="journal article" date="2006" name="Science">
        <title>The genome of black cottonwood, Populus trichocarpa (Torr. &amp; Gray).</title>
        <authorList>
            <person name="Tuskan G.A."/>
            <person name="Difazio S."/>
            <person name="Jansson S."/>
            <person name="Bohlmann J."/>
            <person name="Grigoriev I."/>
            <person name="Hellsten U."/>
            <person name="Putnam N."/>
            <person name="Ralph S."/>
            <person name="Rombauts S."/>
            <person name="Salamov A."/>
            <person name="Schein J."/>
            <person name="Sterck L."/>
            <person name="Aerts A."/>
            <person name="Bhalerao R.R."/>
            <person name="Bhalerao R.P."/>
            <person name="Blaudez D."/>
            <person name="Boerjan W."/>
            <person name="Brun A."/>
            <person name="Brunner A."/>
            <person name="Busov V."/>
            <person name="Campbell M."/>
            <person name="Carlson J."/>
            <person name="Chalot M."/>
            <person name="Chapman J."/>
            <person name="Chen G.L."/>
            <person name="Cooper D."/>
            <person name="Coutinho P.M."/>
            <person name="Couturier J."/>
            <person name="Covert S."/>
            <person name="Cronk Q."/>
            <person name="Cunningham R."/>
            <person name="Davis J."/>
            <person name="Degroeve S."/>
            <person name="Dejardin A."/>
            <person name="Depamphilis C."/>
            <person name="Detter J."/>
            <person name="Dirks B."/>
            <person name="Dubchak I."/>
            <person name="Duplessis S."/>
            <person name="Ehlting J."/>
            <person name="Ellis B."/>
            <person name="Gendler K."/>
            <person name="Goodstein D."/>
            <person name="Gribskov M."/>
            <person name="Grimwood J."/>
            <person name="Groover A."/>
            <person name="Gunter L."/>
            <person name="Hamberger B."/>
            <person name="Heinze B."/>
            <person name="Helariutta Y."/>
            <person name="Henrissat B."/>
            <person name="Holligan D."/>
            <person name="Holt R."/>
            <person name="Huang W."/>
            <person name="Islam-Faridi N."/>
            <person name="Jones S."/>
            <person name="Jones-Rhoades M."/>
            <person name="Jorgensen R."/>
            <person name="Joshi C."/>
            <person name="Kangasjarvi J."/>
            <person name="Karlsson J."/>
            <person name="Kelleher C."/>
            <person name="Kirkpatrick R."/>
            <person name="Kirst M."/>
            <person name="Kohler A."/>
            <person name="Kalluri U."/>
            <person name="Larimer F."/>
            <person name="Leebens-Mack J."/>
            <person name="Leple J.C."/>
            <person name="Locascio P."/>
            <person name="Lou Y."/>
            <person name="Lucas S."/>
            <person name="Martin F."/>
            <person name="Montanini B."/>
            <person name="Napoli C."/>
            <person name="Nelson D.R."/>
            <person name="Nelson C."/>
            <person name="Nieminen K."/>
            <person name="Nilsson O."/>
            <person name="Pereda V."/>
            <person name="Peter G."/>
            <person name="Philippe R."/>
            <person name="Pilate G."/>
            <person name="Poliakov A."/>
            <person name="Razumovskaya J."/>
            <person name="Richardson P."/>
            <person name="Rinaldi C."/>
            <person name="Ritland K."/>
            <person name="Rouze P."/>
            <person name="Ryaboy D."/>
            <person name="Schmutz J."/>
            <person name="Schrader J."/>
            <person name="Segerman B."/>
            <person name="Shin H."/>
            <person name="Siddiqui A."/>
            <person name="Sterky F."/>
            <person name="Terry A."/>
            <person name="Tsai C.J."/>
            <person name="Uberbacher E."/>
            <person name="Unneberg P."/>
            <person name="Vahala J."/>
            <person name="Wall K."/>
            <person name="Wessler S."/>
            <person name="Yang G."/>
            <person name="Yin T."/>
            <person name="Douglas C."/>
            <person name="Marra M."/>
            <person name="Sandberg G."/>
            <person name="Van de Peer Y."/>
            <person name="Rokhsar D."/>
        </authorList>
    </citation>
    <scope>NUCLEOTIDE SEQUENCE [LARGE SCALE GENOMIC DNA]</scope>
    <source>
        <strain evidence="3">cv. Nisqually</strain>
    </source>
</reference>
<dbReference type="SUPFAM" id="SSF101148">
    <property type="entry name" value="Plant invertase/pectin methylesterase inhibitor"/>
    <property type="match status" value="1"/>
</dbReference>
<gene>
    <name evidence="2" type="ORF">POPTR_011G002300</name>
</gene>
<dbReference type="InterPro" id="IPR035513">
    <property type="entry name" value="Invertase/methylesterase_inhib"/>
</dbReference>
<evidence type="ECO:0000313" key="2">
    <source>
        <dbReference type="EMBL" id="PNT11176.1"/>
    </source>
</evidence>
<protein>
    <recommendedName>
        <fullName evidence="1">Pectinesterase inhibitor domain-containing protein</fullName>
    </recommendedName>
</protein>
<dbReference type="AlphaFoldDB" id="A0A2K1YDS7"/>